<protein>
    <submittedName>
        <fullName evidence="2">Glycosyltransferase involved in cell wall bisynthesis</fullName>
    </submittedName>
</protein>
<dbReference type="PANTHER" id="PTHR22916">
    <property type="entry name" value="GLYCOSYLTRANSFERASE"/>
    <property type="match status" value="1"/>
</dbReference>
<dbReference type="Gene3D" id="3.90.550.10">
    <property type="entry name" value="Spore Coat Polysaccharide Biosynthesis Protein SpsA, Chain A"/>
    <property type="match status" value="1"/>
</dbReference>
<dbReference type="OrthoDB" id="8773442at2"/>
<dbReference type="SUPFAM" id="SSF53448">
    <property type="entry name" value="Nucleotide-diphospho-sugar transferases"/>
    <property type="match status" value="1"/>
</dbReference>
<evidence type="ECO:0000313" key="2">
    <source>
        <dbReference type="EMBL" id="SFQ05823.1"/>
    </source>
</evidence>
<evidence type="ECO:0000259" key="1">
    <source>
        <dbReference type="Pfam" id="PF00535"/>
    </source>
</evidence>
<dbReference type="STRING" id="82801.SAMN04488506_0500"/>
<sequence length="333" mass="38845">MDHPLVSVIIPTIERPYYLKRAIESVLKQSYDNLEIIVVIDGMSSKTVELIDSYKNKSGISLQWIETGKKVGGSEARNIGAQKAQGDFIALFDDDDEWLGDKIVAQLNLIKEYTLTEKDSFVCFTSIYVYESSDQKKYKQLPIVTYLDSRKERIADYLFEANGLKRIGLIQTSTILTPRHLLLQYPFTKGLPKHQDWDWLLKVDQLPDLQVLQVNQPMVIYHSDVPKEKRIGLANHWRFSEEWLSEHRDSFGKNAYETFLLDILIPGIITDESLSGTERTIEIKRILYKLSLRAYSRPFTWKMLSYSIIRKNDYFFKKIQHSSLLMSVKNWLF</sequence>
<reference evidence="2 3" key="1">
    <citation type="submission" date="2016-10" db="EMBL/GenBank/DDBJ databases">
        <authorList>
            <person name="de Groot N.N."/>
        </authorList>
    </citation>
    <scope>NUCLEOTIDE SEQUENCE [LARGE SCALE GENOMIC DNA]</scope>
    <source>
        <strain evidence="2 3">DSM 20581</strain>
    </source>
</reference>
<keyword evidence="2" id="KW-0808">Transferase</keyword>
<dbReference type="AlphaFoldDB" id="A0A1I5VEB8"/>
<dbReference type="GO" id="GO:0016758">
    <property type="term" value="F:hexosyltransferase activity"/>
    <property type="evidence" value="ECO:0007669"/>
    <property type="project" value="UniProtKB-ARBA"/>
</dbReference>
<dbReference type="InterPro" id="IPR001173">
    <property type="entry name" value="Glyco_trans_2-like"/>
</dbReference>
<dbReference type="EMBL" id="FOXW01000001">
    <property type="protein sequence ID" value="SFQ05823.1"/>
    <property type="molecule type" value="Genomic_DNA"/>
</dbReference>
<gene>
    <name evidence="2" type="ORF">SAMN04488506_0500</name>
</gene>
<dbReference type="PANTHER" id="PTHR22916:SF3">
    <property type="entry name" value="UDP-GLCNAC:BETAGAL BETA-1,3-N-ACETYLGLUCOSAMINYLTRANSFERASE-LIKE PROTEIN 1"/>
    <property type="match status" value="1"/>
</dbReference>
<dbReference type="CDD" id="cd00761">
    <property type="entry name" value="Glyco_tranf_GTA_type"/>
    <property type="match status" value="1"/>
</dbReference>
<dbReference type="Pfam" id="PF00535">
    <property type="entry name" value="Glycos_transf_2"/>
    <property type="match status" value="1"/>
</dbReference>
<dbReference type="InterPro" id="IPR029044">
    <property type="entry name" value="Nucleotide-diphossugar_trans"/>
</dbReference>
<accession>A0A1I5VEB8</accession>
<evidence type="ECO:0000313" key="3">
    <source>
        <dbReference type="Proteomes" id="UP000199136"/>
    </source>
</evidence>
<proteinExistence type="predicted"/>
<dbReference type="RefSeq" id="WP_092479557.1">
    <property type="nucleotide sequence ID" value="NZ_FOXW01000001.1"/>
</dbReference>
<name>A0A1I5VEB8_9LACT</name>
<dbReference type="Proteomes" id="UP000199136">
    <property type="component" value="Unassembled WGS sequence"/>
</dbReference>
<keyword evidence="3" id="KW-1185">Reference proteome</keyword>
<feature type="domain" description="Glycosyltransferase 2-like" evidence="1">
    <location>
        <begin position="7"/>
        <end position="140"/>
    </location>
</feature>
<organism evidence="2 3">
    <name type="scientific">Desemzia incerta</name>
    <dbReference type="NCBI Taxonomy" id="82801"/>
    <lineage>
        <taxon>Bacteria</taxon>
        <taxon>Bacillati</taxon>
        <taxon>Bacillota</taxon>
        <taxon>Bacilli</taxon>
        <taxon>Lactobacillales</taxon>
        <taxon>Carnobacteriaceae</taxon>
        <taxon>Desemzia</taxon>
    </lineage>
</organism>